<dbReference type="SUPFAM" id="SSF53335">
    <property type="entry name" value="S-adenosyl-L-methionine-dependent methyltransferases"/>
    <property type="match status" value="1"/>
</dbReference>
<dbReference type="CDD" id="cd02440">
    <property type="entry name" value="AdoMet_MTases"/>
    <property type="match status" value="1"/>
</dbReference>
<accession>A0A9P5NJI3</accession>
<proteinExistence type="inferred from homology"/>
<sequence>MPERSLANPTPNVIWTRSDAYHNSFLIPHDPVLEAVLKNSKDQGVPDIALSHAQAKFLNLILKTLGAKKYLEVGTLGGYSAIWAARALPQDGQVLTLEIDPHHAKVAQENFKLAGLENKIQLILGPAAESLAKIQIQPEEPFDLAFIDADKANNLLYFTEAKRLVRPGGVIIVDNVVWNGNVADPEFSDATVEGIRQLLHALKEDKEVEATTVGTAGEKGYDGFIYAIRK</sequence>
<keyword evidence="3" id="KW-0949">S-adenosyl-L-methionine</keyword>
<organism evidence="5 6">
    <name type="scientific">Gymnopilus junonius</name>
    <name type="common">Spectacular rustgill mushroom</name>
    <name type="synonym">Gymnopilus spectabilis subsp. junonius</name>
    <dbReference type="NCBI Taxonomy" id="109634"/>
    <lineage>
        <taxon>Eukaryota</taxon>
        <taxon>Fungi</taxon>
        <taxon>Dikarya</taxon>
        <taxon>Basidiomycota</taxon>
        <taxon>Agaricomycotina</taxon>
        <taxon>Agaricomycetes</taxon>
        <taxon>Agaricomycetidae</taxon>
        <taxon>Agaricales</taxon>
        <taxon>Agaricineae</taxon>
        <taxon>Hymenogastraceae</taxon>
        <taxon>Gymnopilus</taxon>
    </lineage>
</organism>
<dbReference type="PANTHER" id="PTHR10509:SF14">
    <property type="entry name" value="CAFFEOYL-COA O-METHYLTRANSFERASE 3-RELATED"/>
    <property type="match status" value="1"/>
</dbReference>
<dbReference type="GO" id="GO:0032259">
    <property type="term" value="P:methylation"/>
    <property type="evidence" value="ECO:0007669"/>
    <property type="project" value="UniProtKB-KW"/>
</dbReference>
<keyword evidence="6" id="KW-1185">Reference proteome</keyword>
<dbReference type="InterPro" id="IPR050362">
    <property type="entry name" value="Cation-dep_OMT"/>
</dbReference>
<dbReference type="Pfam" id="PF01596">
    <property type="entry name" value="Methyltransf_3"/>
    <property type="match status" value="1"/>
</dbReference>
<dbReference type="InterPro" id="IPR029063">
    <property type="entry name" value="SAM-dependent_MTases_sf"/>
</dbReference>
<dbReference type="PANTHER" id="PTHR10509">
    <property type="entry name" value="O-METHYLTRANSFERASE-RELATED"/>
    <property type="match status" value="1"/>
</dbReference>
<evidence type="ECO:0000313" key="5">
    <source>
        <dbReference type="EMBL" id="KAF8890530.1"/>
    </source>
</evidence>
<dbReference type="Gene3D" id="3.40.50.150">
    <property type="entry name" value="Vaccinia Virus protein VP39"/>
    <property type="match status" value="1"/>
</dbReference>
<dbReference type="EMBL" id="JADNYJ010000075">
    <property type="protein sequence ID" value="KAF8890530.1"/>
    <property type="molecule type" value="Genomic_DNA"/>
</dbReference>
<dbReference type="InterPro" id="IPR002935">
    <property type="entry name" value="SAM_O-MeTrfase"/>
</dbReference>
<keyword evidence="1" id="KW-0489">Methyltransferase</keyword>
<comment type="similarity">
    <text evidence="4">Belongs to the class I-like SAM-binding methyltransferase superfamily. Cation-dependent O-methyltransferase family.</text>
</comment>
<evidence type="ECO:0000256" key="3">
    <source>
        <dbReference type="ARBA" id="ARBA00022691"/>
    </source>
</evidence>
<dbReference type="Proteomes" id="UP000724874">
    <property type="component" value="Unassembled WGS sequence"/>
</dbReference>
<dbReference type="GO" id="GO:0008171">
    <property type="term" value="F:O-methyltransferase activity"/>
    <property type="evidence" value="ECO:0007669"/>
    <property type="project" value="InterPro"/>
</dbReference>
<evidence type="ECO:0000256" key="2">
    <source>
        <dbReference type="ARBA" id="ARBA00022679"/>
    </source>
</evidence>
<gene>
    <name evidence="5" type="ORF">CPB84DRAFT_1711387</name>
</gene>
<dbReference type="AlphaFoldDB" id="A0A9P5NJI3"/>
<dbReference type="GO" id="GO:0008757">
    <property type="term" value="F:S-adenosylmethionine-dependent methyltransferase activity"/>
    <property type="evidence" value="ECO:0007669"/>
    <property type="project" value="TreeGrafter"/>
</dbReference>
<dbReference type="OrthoDB" id="10251242at2759"/>
<evidence type="ECO:0000313" key="6">
    <source>
        <dbReference type="Proteomes" id="UP000724874"/>
    </source>
</evidence>
<comment type="caution">
    <text evidence="5">The sequence shown here is derived from an EMBL/GenBank/DDBJ whole genome shotgun (WGS) entry which is preliminary data.</text>
</comment>
<name>A0A9P5NJI3_GYMJU</name>
<dbReference type="PROSITE" id="PS51682">
    <property type="entry name" value="SAM_OMT_I"/>
    <property type="match status" value="1"/>
</dbReference>
<evidence type="ECO:0000256" key="4">
    <source>
        <dbReference type="ARBA" id="ARBA00023453"/>
    </source>
</evidence>
<reference evidence="5" key="1">
    <citation type="submission" date="2020-11" db="EMBL/GenBank/DDBJ databases">
        <authorList>
            <consortium name="DOE Joint Genome Institute"/>
            <person name="Ahrendt S."/>
            <person name="Riley R."/>
            <person name="Andreopoulos W."/>
            <person name="LaButti K."/>
            <person name="Pangilinan J."/>
            <person name="Ruiz-duenas F.J."/>
            <person name="Barrasa J.M."/>
            <person name="Sanchez-Garcia M."/>
            <person name="Camarero S."/>
            <person name="Miyauchi S."/>
            <person name="Serrano A."/>
            <person name="Linde D."/>
            <person name="Babiker R."/>
            <person name="Drula E."/>
            <person name="Ayuso-Fernandez I."/>
            <person name="Pacheco R."/>
            <person name="Padilla G."/>
            <person name="Ferreira P."/>
            <person name="Barriuso J."/>
            <person name="Kellner H."/>
            <person name="Castanera R."/>
            <person name="Alfaro M."/>
            <person name="Ramirez L."/>
            <person name="Pisabarro A.G."/>
            <person name="Kuo A."/>
            <person name="Tritt A."/>
            <person name="Lipzen A."/>
            <person name="He G."/>
            <person name="Yan M."/>
            <person name="Ng V."/>
            <person name="Cullen D."/>
            <person name="Martin F."/>
            <person name="Rosso M.-N."/>
            <person name="Henrissat B."/>
            <person name="Hibbett D."/>
            <person name="Martinez A.T."/>
            <person name="Grigoriev I.V."/>
        </authorList>
    </citation>
    <scope>NUCLEOTIDE SEQUENCE</scope>
    <source>
        <strain evidence="5">AH 44721</strain>
    </source>
</reference>
<protein>
    <submittedName>
        <fullName evidence="5">O-methyltransferase family 3 protein</fullName>
    </submittedName>
</protein>
<evidence type="ECO:0000256" key="1">
    <source>
        <dbReference type="ARBA" id="ARBA00022603"/>
    </source>
</evidence>
<keyword evidence="2" id="KW-0808">Transferase</keyword>